<evidence type="ECO:0000256" key="11">
    <source>
        <dbReference type="PROSITE-ProRule" id="PRU01360"/>
    </source>
</evidence>
<dbReference type="GO" id="GO:0015344">
    <property type="term" value="F:siderophore uptake transmembrane transporter activity"/>
    <property type="evidence" value="ECO:0007669"/>
    <property type="project" value="TreeGrafter"/>
</dbReference>
<dbReference type="InterPro" id="IPR036942">
    <property type="entry name" value="Beta-barrel_TonB_sf"/>
</dbReference>
<dbReference type="InterPro" id="IPR037066">
    <property type="entry name" value="Plug_dom_sf"/>
</dbReference>
<keyword evidence="9 11" id="KW-0472">Membrane</keyword>
<dbReference type="InterPro" id="IPR012910">
    <property type="entry name" value="Plug_dom"/>
</dbReference>
<protein>
    <submittedName>
        <fullName evidence="13">TonB-linked outer membrane protein, SusC/RagA family</fullName>
    </submittedName>
</protein>
<evidence type="ECO:0000313" key="13">
    <source>
        <dbReference type="EMBL" id="SMO65674.1"/>
    </source>
</evidence>
<keyword evidence="10 11" id="KW-0998">Cell outer membrane</keyword>
<evidence type="ECO:0000256" key="1">
    <source>
        <dbReference type="ARBA" id="ARBA00004571"/>
    </source>
</evidence>
<evidence type="ECO:0000256" key="3">
    <source>
        <dbReference type="ARBA" id="ARBA00022452"/>
    </source>
</evidence>
<evidence type="ECO:0000256" key="5">
    <source>
        <dbReference type="ARBA" id="ARBA00022692"/>
    </source>
</evidence>
<dbReference type="Gene3D" id="2.40.170.20">
    <property type="entry name" value="TonB-dependent receptor, beta-barrel domain"/>
    <property type="match status" value="1"/>
</dbReference>
<dbReference type="Pfam" id="PF07715">
    <property type="entry name" value="Plug"/>
    <property type="match status" value="1"/>
</dbReference>
<evidence type="ECO:0000256" key="4">
    <source>
        <dbReference type="ARBA" id="ARBA00022496"/>
    </source>
</evidence>
<evidence type="ECO:0000313" key="14">
    <source>
        <dbReference type="Proteomes" id="UP000319040"/>
    </source>
</evidence>
<comment type="subcellular location">
    <subcellularLocation>
        <location evidence="1 11">Cell outer membrane</location>
        <topology evidence="1 11">Multi-pass membrane protein</topology>
    </subcellularLocation>
</comment>
<accession>A0A521D1X0</accession>
<keyword evidence="14" id="KW-1185">Reference proteome</keyword>
<dbReference type="PANTHER" id="PTHR32552">
    <property type="entry name" value="FERRICHROME IRON RECEPTOR-RELATED"/>
    <property type="match status" value="1"/>
</dbReference>
<comment type="similarity">
    <text evidence="11">Belongs to the TonB-dependent receptor family.</text>
</comment>
<dbReference type="Gene3D" id="2.170.130.10">
    <property type="entry name" value="TonB-dependent receptor, plug domain"/>
    <property type="match status" value="1"/>
</dbReference>
<evidence type="ECO:0000256" key="6">
    <source>
        <dbReference type="ARBA" id="ARBA00022729"/>
    </source>
</evidence>
<keyword evidence="2 11" id="KW-0813">Transport</keyword>
<dbReference type="InterPro" id="IPR023996">
    <property type="entry name" value="TonB-dep_OMP_SusC/RagA"/>
</dbReference>
<keyword evidence="3 11" id="KW-1134">Transmembrane beta strand</keyword>
<evidence type="ECO:0000256" key="2">
    <source>
        <dbReference type="ARBA" id="ARBA00022448"/>
    </source>
</evidence>
<dbReference type="Pfam" id="PF13715">
    <property type="entry name" value="CarbopepD_reg_2"/>
    <property type="match status" value="1"/>
</dbReference>
<evidence type="ECO:0000256" key="10">
    <source>
        <dbReference type="ARBA" id="ARBA00023237"/>
    </source>
</evidence>
<dbReference type="RefSeq" id="WP_142533285.1">
    <property type="nucleotide sequence ID" value="NZ_FXTB01000004.1"/>
</dbReference>
<dbReference type="InterPro" id="IPR008969">
    <property type="entry name" value="CarboxyPept-like_regulatory"/>
</dbReference>
<dbReference type="GO" id="GO:0009279">
    <property type="term" value="C:cell outer membrane"/>
    <property type="evidence" value="ECO:0007669"/>
    <property type="project" value="UniProtKB-SubCell"/>
</dbReference>
<evidence type="ECO:0000259" key="12">
    <source>
        <dbReference type="Pfam" id="PF07715"/>
    </source>
</evidence>
<evidence type="ECO:0000256" key="8">
    <source>
        <dbReference type="ARBA" id="ARBA00023065"/>
    </source>
</evidence>
<dbReference type="PROSITE" id="PS52016">
    <property type="entry name" value="TONB_DEPENDENT_REC_3"/>
    <property type="match status" value="1"/>
</dbReference>
<dbReference type="NCBIfam" id="TIGR04056">
    <property type="entry name" value="OMP_RagA_SusC"/>
    <property type="match status" value="1"/>
</dbReference>
<dbReference type="AlphaFoldDB" id="A0A521D1X0"/>
<sequence>MNRSYLLVVLLLFSVAGYGQKTISGKVTEEGSNLPLPGVSILIEGTHVGAITDMDGNYQLKNIPDDALLVYSFIGFITQKVAVKGRKIIDVTLVPDVTNLDEVVVAALNIKRDKTSLGYSVSQLGSDEVNIAKENNVMNSLSGKVSGLQIAQNKSGVDGSSRILLRGVTTIEGANRPLIVIDGIPVSNNAGGTEQWWGGVDQGDELSDINPDDIASISVLKGAGASAAYGSLGMHGVILITTKSGTRKNGIGVAFNSSLTTSHLMLTPDLQNEYGTGAYGQFAPIGSDGRPVLDYPFSWSWGPKMEGQQYTNWLGEQDTFTPQGNPYKEFYRTGVSFTNSLALQNQSDKSSFRLSITNQDTDGILEGNTLSKQTYNLRASTKLTDKLNVDGKVTYITSEVENRPDLAEGAANTSLMLSLMPRDIELIDVKNNTKNAMGNELKWHNDNYFNNPYWAIDNVRNYSKRDRFQGMFSLTWDVNDKINVNAKSGVDYLVNNFTKHSTRGSLAQKQGRGEYAHYEGVSDNWNTDLLATYKTDVKNINVTTSLGTNYRVNNIRSMRLYGYDSKVDGFYNISNYQTAYSEEMRSQKIVYSFLGLAQIGFKNLLYFDFTLRNDNSSALPKDNNSYWYHSENISFLFSELLNVDKAVFSRGKIRGSYARVGNDTSPYRTQYTYRISQTQTLPYPIASLPETLPSTTLRPETTNSWEVGAELGFFKNRLSFDFTYYQAHSTDQIMAVPISVTSGFSHKVINAGSIDNKGVELMINAIPVEKEHFKWDVGLTYTKSNSTVKELNEGLESITLNDIKTVTVEARKGEEFGSIYGYDFKRDKFGNKLISDQGLAIRNDERTRLGDMNPDFYGGITNNFNYRNWSLRTLISYQVGGDFYTYGRTYRMMFGTDARTLYGRETGIVEDGINENTGQENTVNIPAMTKHFTDFYVNDISSDYILDATHVKLKEVVLSYRMPSSMLKGTFIQGASLSLVARDLYFLYNAAGDIDPQSGYSSGTTGVALEHSALPSTRSFGVDLKLNF</sequence>
<dbReference type="SUPFAM" id="SSF49464">
    <property type="entry name" value="Carboxypeptidase regulatory domain-like"/>
    <property type="match status" value="1"/>
</dbReference>
<dbReference type="SUPFAM" id="SSF56935">
    <property type="entry name" value="Porins"/>
    <property type="match status" value="1"/>
</dbReference>
<keyword evidence="7" id="KW-0408">Iron</keyword>
<dbReference type="OrthoDB" id="9768177at2"/>
<dbReference type="Gene3D" id="2.60.40.1120">
    <property type="entry name" value="Carboxypeptidase-like, regulatory domain"/>
    <property type="match status" value="1"/>
</dbReference>
<keyword evidence="5 11" id="KW-0812">Transmembrane</keyword>
<proteinExistence type="inferred from homology"/>
<dbReference type="EMBL" id="FXTB01000004">
    <property type="protein sequence ID" value="SMO65674.1"/>
    <property type="molecule type" value="Genomic_DNA"/>
</dbReference>
<dbReference type="InterPro" id="IPR039426">
    <property type="entry name" value="TonB-dep_rcpt-like"/>
</dbReference>
<gene>
    <name evidence="13" type="ORF">SAMN06265379_104130</name>
</gene>
<keyword evidence="4" id="KW-0410">Iron transport</keyword>
<reference evidence="13 14" key="1">
    <citation type="submission" date="2017-05" db="EMBL/GenBank/DDBJ databases">
        <authorList>
            <person name="Varghese N."/>
            <person name="Submissions S."/>
        </authorList>
    </citation>
    <scope>NUCLEOTIDE SEQUENCE [LARGE SCALE GENOMIC DNA]</scope>
    <source>
        <strain evidence="13 14">DSM 27040</strain>
    </source>
</reference>
<name>A0A521D1X0_SACCC</name>
<organism evidence="13 14">
    <name type="scientific">Saccharicrinis carchari</name>
    <dbReference type="NCBI Taxonomy" id="1168039"/>
    <lineage>
        <taxon>Bacteria</taxon>
        <taxon>Pseudomonadati</taxon>
        <taxon>Bacteroidota</taxon>
        <taxon>Bacteroidia</taxon>
        <taxon>Marinilabiliales</taxon>
        <taxon>Marinilabiliaceae</taxon>
        <taxon>Saccharicrinis</taxon>
    </lineage>
</organism>
<evidence type="ECO:0000256" key="7">
    <source>
        <dbReference type="ARBA" id="ARBA00023004"/>
    </source>
</evidence>
<feature type="domain" description="TonB-dependent receptor plug" evidence="12">
    <location>
        <begin position="115"/>
        <end position="237"/>
    </location>
</feature>
<keyword evidence="8" id="KW-0406">Ion transport</keyword>
<keyword evidence="6" id="KW-0732">Signal</keyword>
<evidence type="ECO:0000256" key="9">
    <source>
        <dbReference type="ARBA" id="ARBA00023136"/>
    </source>
</evidence>
<dbReference type="Proteomes" id="UP000319040">
    <property type="component" value="Unassembled WGS sequence"/>
</dbReference>
<dbReference type="PANTHER" id="PTHR32552:SF68">
    <property type="entry name" value="FERRICHROME OUTER MEMBRANE TRANSPORTER_PHAGE RECEPTOR"/>
    <property type="match status" value="1"/>
</dbReference>